<dbReference type="InterPro" id="IPR017867">
    <property type="entry name" value="Tyr_phospatase_low_mol_wt"/>
</dbReference>
<dbReference type="eggNOG" id="COG0394">
    <property type="taxonomic scope" value="Bacteria"/>
</dbReference>
<dbReference type="PANTHER" id="PTHR11717:SF31">
    <property type="entry name" value="LOW MOLECULAR WEIGHT PROTEIN-TYROSINE-PHOSPHATASE ETP-RELATED"/>
    <property type="match status" value="1"/>
</dbReference>
<dbReference type="Proteomes" id="UP000006228">
    <property type="component" value="Unassembled WGS sequence"/>
</dbReference>
<dbReference type="InterPro" id="IPR050438">
    <property type="entry name" value="LMW_PTPase"/>
</dbReference>
<protein>
    <recommendedName>
        <fullName evidence="2">protein-tyrosine-phosphatase</fullName>
        <ecNumber evidence="2">3.1.3.48</ecNumber>
    </recommendedName>
</protein>
<evidence type="ECO:0000313" key="8">
    <source>
        <dbReference type="EMBL" id="EGA68799.1"/>
    </source>
</evidence>
<dbReference type="AlphaFoldDB" id="E8MAW9"/>
<sequence length="147" mass="16321">MFNNILVVCMGNICRSPVAEAMLSNLLPTRSVNSAGIVVEKSKLSGSKAAIYSIEVAAEHDIDITEHRARQLTQEMCVDADLILVMDQDQIERVASISPTSRSKTLLLGQWSGEGEIDDPYQKEKRAFQLAYQSIHKATEAWARRLS</sequence>
<comment type="similarity">
    <text evidence="1">Belongs to the low molecular weight phosphotyrosine protein phosphatase family.</text>
</comment>
<evidence type="ECO:0000259" key="7">
    <source>
        <dbReference type="SMART" id="SM00226"/>
    </source>
</evidence>
<dbReference type="InterPro" id="IPR036196">
    <property type="entry name" value="Ptyr_pPase_sf"/>
</dbReference>
<evidence type="ECO:0000256" key="4">
    <source>
        <dbReference type="ARBA" id="ARBA00022912"/>
    </source>
</evidence>
<evidence type="ECO:0000256" key="2">
    <source>
        <dbReference type="ARBA" id="ARBA00013064"/>
    </source>
</evidence>
<dbReference type="SMART" id="SM00226">
    <property type="entry name" value="LMWPc"/>
    <property type="match status" value="1"/>
</dbReference>
<feature type="active site" description="Nucleophile" evidence="6">
    <location>
        <position position="9"/>
    </location>
</feature>
<name>E8MAW9_PHOS4</name>
<dbReference type="GO" id="GO:0004725">
    <property type="term" value="F:protein tyrosine phosphatase activity"/>
    <property type="evidence" value="ECO:0007669"/>
    <property type="project" value="UniProtKB-EC"/>
</dbReference>
<dbReference type="Gene3D" id="3.40.50.2300">
    <property type="match status" value="1"/>
</dbReference>
<dbReference type="SUPFAM" id="SSF52788">
    <property type="entry name" value="Phosphotyrosine protein phosphatases I"/>
    <property type="match status" value="1"/>
</dbReference>
<comment type="caution">
    <text evidence="8">The sequence shown here is derived from an EMBL/GenBank/DDBJ whole genome shotgun (WGS) entry which is preliminary data.</text>
</comment>
<evidence type="ECO:0000256" key="1">
    <source>
        <dbReference type="ARBA" id="ARBA00011063"/>
    </source>
</evidence>
<evidence type="ECO:0000256" key="5">
    <source>
        <dbReference type="ARBA" id="ARBA00051722"/>
    </source>
</evidence>
<dbReference type="PRINTS" id="PR00719">
    <property type="entry name" value="LMWPTPASE"/>
</dbReference>
<evidence type="ECO:0000313" key="9">
    <source>
        <dbReference type="Proteomes" id="UP000006228"/>
    </source>
</evidence>
<dbReference type="PANTHER" id="PTHR11717">
    <property type="entry name" value="LOW MOLECULAR WEIGHT PROTEIN TYROSINE PHOSPHATASE"/>
    <property type="match status" value="1"/>
</dbReference>
<keyword evidence="3" id="KW-0378">Hydrolase</keyword>
<reference evidence="8 9" key="1">
    <citation type="journal article" date="2012" name="Int. J. Syst. Evol. Microbiol.">
        <title>Vibrio caribbeanicus sp. nov., isolated from the marine sponge Scleritoderma cyanea.</title>
        <authorList>
            <person name="Hoffmann M."/>
            <person name="Monday S.R."/>
            <person name="Allard M.W."/>
            <person name="Strain E.A."/>
            <person name="Whittaker P."/>
            <person name="Naum M."/>
            <person name="McCarthy P.J."/>
            <person name="Lopez J.V."/>
            <person name="Fischer M."/>
            <person name="Brown E.W."/>
        </authorList>
    </citation>
    <scope>NUCLEOTIDE SEQUENCE [LARGE SCALE GENOMIC DNA]</scope>
    <source>
        <strain evidence="9">DSMZ 21326</strain>
    </source>
</reference>
<dbReference type="EC" id="3.1.3.48" evidence="2"/>
<dbReference type="InterPro" id="IPR023485">
    <property type="entry name" value="Ptyr_pPase"/>
</dbReference>
<dbReference type="RefSeq" id="WP_008079721.1">
    <property type="nucleotide sequence ID" value="NZ_AEVT01000098.1"/>
</dbReference>
<keyword evidence="4" id="KW-0904">Protein phosphatase</keyword>
<dbReference type="EMBL" id="AEVT01000098">
    <property type="protein sequence ID" value="EGA68799.1"/>
    <property type="molecule type" value="Genomic_DNA"/>
</dbReference>
<accession>E8MAW9</accession>
<dbReference type="OrthoDB" id="9784339at2"/>
<feature type="active site" evidence="6">
    <location>
        <position position="15"/>
    </location>
</feature>
<dbReference type="CDD" id="cd16343">
    <property type="entry name" value="LMWPTP"/>
    <property type="match status" value="1"/>
</dbReference>
<organism evidence="8 9">
    <name type="scientific">Vibrio sinaloensis DSM 21326</name>
    <dbReference type="NCBI Taxonomy" id="945550"/>
    <lineage>
        <taxon>Bacteria</taxon>
        <taxon>Pseudomonadati</taxon>
        <taxon>Pseudomonadota</taxon>
        <taxon>Gammaproteobacteria</taxon>
        <taxon>Vibrionales</taxon>
        <taxon>Vibrionaceae</taxon>
        <taxon>Vibrio</taxon>
        <taxon>Vibrio oreintalis group</taxon>
    </lineage>
</organism>
<evidence type="ECO:0000256" key="6">
    <source>
        <dbReference type="PIRSR" id="PIRSR617867-1"/>
    </source>
</evidence>
<dbReference type="Pfam" id="PF01451">
    <property type="entry name" value="LMWPc"/>
    <property type="match status" value="1"/>
</dbReference>
<feature type="active site" description="Proton donor" evidence="6">
    <location>
        <position position="119"/>
    </location>
</feature>
<evidence type="ECO:0000256" key="3">
    <source>
        <dbReference type="ARBA" id="ARBA00022801"/>
    </source>
</evidence>
<proteinExistence type="inferred from homology"/>
<comment type="catalytic activity">
    <reaction evidence="5">
        <text>O-phospho-L-tyrosyl-[protein] + H2O = L-tyrosyl-[protein] + phosphate</text>
        <dbReference type="Rhea" id="RHEA:10684"/>
        <dbReference type="Rhea" id="RHEA-COMP:10136"/>
        <dbReference type="Rhea" id="RHEA-COMP:20101"/>
        <dbReference type="ChEBI" id="CHEBI:15377"/>
        <dbReference type="ChEBI" id="CHEBI:43474"/>
        <dbReference type="ChEBI" id="CHEBI:46858"/>
        <dbReference type="ChEBI" id="CHEBI:61978"/>
        <dbReference type="EC" id="3.1.3.48"/>
    </reaction>
</comment>
<gene>
    <name evidence="8" type="ORF">VISI1226_10737</name>
</gene>
<feature type="domain" description="Phosphotyrosine protein phosphatase I" evidence="7">
    <location>
        <begin position="3"/>
        <end position="145"/>
    </location>
</feature>
<dbReference type="GeneID" id="95570710"/>